<accession>A0A2P2Q205</accession>
<proteinExistence type="predicted"/>
<keyword evidence="1" id="KW-0812">Transmembrane</keyword>
<name>A0A2P2Q205_RHIMU</name>
<sequence>MVTPVCNLLVILSPKLVEFGYSIKSVTSILPCLGAYFFYKQQYACV</sequence>
<organism evidence="2">
    <name type="scientific">Rhizophora mucronata</name>
    <name type="common">Asiatic mangrove</name>
    <dbReference type="NCBI Taxonomy" id="61149"/>
    <lineage>
        <taxon>Eukaryota</taxon>
        <taxon>Viridiplantae</taxon>
        <taxon>Streptophyta</taxon>
        <taxon>Embryophyta</taxon>
        <taxon>Tracheophyta</taxon>
        <taxon>Spermatophyta</taxon>
        <taxon>Magnoliopsida</taxon>
        <taxon>eudicotyledons</taxon>
        <taxon>Gunneridae</taxon>
        <taxon>Pentapetalae</taxon>
        <taxon>rosids</taxon>
        <taxon>fabids</taxon>
        <taxon>Malpighiales</taxon>
        <taxon>Rhizophoraceae</taxon>
        <taxon>Rhizophora</taxon>
    </lineage>
</organism>
<keyword evidence="1" id="KW-0472">Membrane</keyword>
<dbReference type="EMBL" id="GGEC01080449">
    <property type="protein sequence ID" value="MBX60933.1"/>
    <property type="molecule type" value="Transcribed_RNA"/>
</dbReference>
<reference evidence="2" key="1">
    <citation type="submission" date="2018-02" db="EMBL/GenBank/DDBJ databases">
        <title>Rhizophora mucronata_Transcriptome.</title>
        <authorList>
            <person name="Meera S.P."/>
            <person name="Sreeshan A."/>
            <person name="Augustine A."/>
        </authorList>
    </citation>
    <scope>NUCLEOTIDE SEQUENCE</scope>
    <source>
        <tissue evidence="2">Leaf</tissue>
    </source>
</reference>
<protein>
    <submittedName>
        <fullName evidence="2">Uncharacterized protein</fullName>
    </submittedName>
</protein>
<evidence type="ECO:0000313" key="2">
    <source>
        <dbReference type="EMBL" id="MBX60933.1"/>
    </source>
</evidence>
<evidence type="ECO:0000256" key="1">
    <source>
        <dbReference type="SAM" id="Phobius"/>
    </source>
</evidence>
<keyword evidence="1" id="KW-1133">Transmembrane helix</keyword>
<feature type="transmembrane region" description="Helical" evidence="1">
    <location>
        <begin position="19"/>
        <end position="39"/>
    </location>
</feature>
<dbReference type="AlphaFoldDB" id="A0A2P2Q205"/>